<keyword evidence="1" id="KW-1133">Transmembrane helix</keyword>
<feature type="transmembrane region" description="Helical" evidence="1">
    <location>
        <begin position="121"/>
        <end position="137"/>
    </location>
</feature>
<comment type="caution">
    <text evidence="2">The sequence shown here is derived from an EMBL/GenBank/DDBJ whole genome shotgun (WGS) entry which is preliminary data.</text>
</comment>
<dbReference type="Proteomes" id="UP000034980">
    <property type="component" value="Unassembled WGS sequence"/>
</dbReference>
<feature type="transmembrane region" description="Helical" evidence="1">
    <location>
        <begin position="323"/>
        <end position="339"/>
    </location>
</feature>
<evidence type="ECO:0008006" key="4">
    <source>
        <dbReference type="Google" id="ProtNLM"/>
    </source>
</evidence>
<reference evidence="2 3" key="1">
    <citation type="submission" date="2013-11" db="EMBL/GenBank/DDBJ databases">
        <title>Single cell genomics of uncultured Tannerella BU063 (oral taxon 286).</title>
        <authorList>
            <person name="Beall C.J."/>
            <person name="Campbell A.G."/>
            <person name="Griffen A.L."/>
            <person name="Podar M."/>
            <person name="Leys E.J."/>
        </authorList>
    </citation>
    <scope>NUCLEOTIDE SEQUENCE [LARGE SCALE GENOMIC DNA]</scope>
    <source>
        <strain evidence="2">Cell 8/11</strain>
    </source>
</reference>
<protein>
    <recommendedName>
        <fullName evidence="4">Glycosyltransferase RgtA/B/C/D-like domain-containing protein</fullName>
    </recommendedName>
</protein>
<dbReference type="PATRIC" id="fig|1411915.3.peg.740"/>
<sequence>MRGVMEGRTARVFYALAAVVAVAYFALVGHFADNIPFWDDYLAEQNFLVRFLQSPGLSERLRMLIEQHNEHRLLFTRLTALVVYLFTGKLNYAVYIILANAMLIGTGLLMYKTINDDRKKAFGTFLIALLLCNGQHLETSVWAMSGLANIGTLFLAFASLFCVLRRETAWVVVGFALSVLTVFSNGNGMFILIPALIGLALQRRAKTCMAYAIVAAFSVMFYFLNYVRPERTDIGLTDMLAHAPQILINLCTFVGLNFWVPSFRIVSIAVGAACLSVYLWGIWKGWYRTDLFSYASLTFLYLTAGAVAVVWVKDDSFYAPLRYRVYCSSFLLLSALLLLNHSRFSQIKWVVYPAVILLLLFNLSGFIYIPKEQHRQEWRMISAYKWQHDGQGLAISSDEQVVPYLQAAERMGLYQMPRYPMSKYAAFIVEQSVEPNTDAEEMPHGIDSISTRDGYLIIEGWAFLRDRSMNFSDISVCLTSPRHSYVCTSLAERRYDLMLDVSLDRIEHCGFFSVIDARSIEPGTYRIGIEIRRLFDKRSYSLVTEQTVEVKHPA</sequence>
<feature type="transmembrane region" description="Helical" evidence="1">
    <location>
        <begin position="265"/>
        <end position="283"/>
    </location>
</feature>
<dbReference type="AlphaFoldDB" id="W2CZR5"/>
<gene>
    <name evidence="2" type="ORF">T235_08120</name>
</gene>
<evidence type="ECO:0000256" key="1">
    <source>
        <dbReference type="SAM" id="Phobius"/>
    </source>
</evidence>
<feature type="transmembrane region" description="Helical" evidence="1">
    <location>
        <begin position="239"/>
        <end position="259"/>
    </location>
</feature>
<feature type="transmembrane region" description="Helical" evidence="1">
    <location>
        <begin position="209"/>
        <end position="227"/>
    </location>
</feature>
<keyword evidence="1" id="KW-0812">Transmembrane</keyword>
<dbReference type="EMBL" id="AYYF01001092">
    <property type="protein sequence ID" value="ETK12640.1"/>
    <property type="molecule type" value="Genomic_DNA"/>
</dbReference>
<feature type="transmembrane region" description="Helical" evidence="1">
    <location>
        <begin position="12"/>
        <end position="32"/>
    </location>
</feature>
<feature type="transmembrane region" description="Helical" evidence="1">
    <location>
        <begin position="351"/>
        <end position="369"/>
    </location>
</feature>
<proteinExistence type="predicted"/>
<evidence type="ECO:0000313" key="3">
    <source>
        <dbReference type="Proteomes" id="UP000034980"/>
    </source>
</evidence>
<organism evidence="2 3">
    <name type="scientific">Tannerella sp. oral taxon BU063 isolate Cell 8/11</name>
    <dbReference type="NCBI Taxonomy" id="1411915"/>
    <lineage>
        <taxon>Bacteria</taxon>
        <taxon>Pseudomonadati</taxon>
        <taxon>Bacteroidota</taxon>
        <taxon>Bacteroidia</taxon>
        <taxon>Bacteroidales</taxon>
        <taxon>Tannerellaceae</taxon>
        <taxon>Tannerella</taxon>
    </lineage>
</organism>
<keyword evidence="1" id="KW-0472">Membrane</keyword>
<evidence type="ECO:0000313" key="2">
    <source>
        <dbReference type="EMBL" id="ETK12640.1"/>
    </source>
</evidence>
<feature type="transmembrane region" description="Helical" evidence="1">
    <location>
        <begin position="171"/>
        <end position="197"/>
    </location>
</feature>
<feature type="transmembrane region" description="Helical" evidence="1">
    <location>
        <begin position="143"/>
        <end position="164"/>
    </location>
</feature>
<accession>W2CZR5</accession>
<feature type="transmembrane region" description="Helical" evidence="1">
    <location>
        <begin position="292"/>
        <end position="311"/>
    </location>
</feature>
<feature type="transmembrane region" description="Helical" evidence="1">
    <location>
        <begin position="92"/>
        <end position="109"/>
    </location>
</feature>
<name>W2CZR5_9BACT</name>